<evidence type="ECO:0000313" key="3">
    <source>
        <dbReference type="EMBL" id="MBH8573019.1"/>
    </source>
</evidence>
<feature type="transmembrane region" description="Helical" evidence="1">
    <location>
        <begin position="485"/>
        <end position="505"/>
    </location>
</feature>
<feature type="transmembrane region" description="Helical" evidence="1">
    <location>
        <begin position="441"/>
        <end position="464"/>
    </location>
</feature>
<evidence type="ECO:0000256" key="1">
    <source>
        <dbReference type="SAM" id="Phobius"/>
    </source>
</evidence>
<name>A0A8J7LEQ3_9NOST</name>
<proteinExistence type="predicted"/>
<accession>A0A8J7LEQ3</accession>
<feature type="transmembrane region" description="Helical" evidence="1">
    <location>
        <begin position="402"/>
        <end position="421"/>
    </location>
</feature>
<feature type="transmembrane region" description="Helical" evidence="1">
    <location>
        <begin position="563"/>
        <end position="581"/>
    </location>
</feature>
<comment type="caution">
    <text evidence="3">The sequence shown here is derived from an EMBL/GenBank/DDBJ whole genome shotgun (WGS) entry which is preliminary data.</text>
</comment>
<sequence>MPESQDPRQVTNNDLRNAQFGGGFINAENVNAQRIGGDIWNIFLGQQTTPVGNPARPKNERILLAAVKEEVTARLRQSLHNAVLINLGKESQPQQVRCPWDAEIKIGLKPPESFVETTSILEVFDNSAIAGKLLILGAPGSGKTTTMLELAQTLIARAEDDPNYPIPVLFNLSSWKNAQQSISEWLVVELKSKYGVWVNLGKEWIKNYQLLPLLDGLDELESRWQETCVQAINQLLHSEYRPQYLVICCRQQEYSNYKTKLQLSGAICLWDLDDKQVQNYLLQINRDDLWEVLQNDETLSSLCKKPFWLNILVLSEQELPLDKQRLTFREKGWQSLLSAYIQQMLNCQLESRAYNKLHVPSKRQTQYWLAFLASQLAKESKTEFAIEEIQLTWLLTTKSKRLAAPIAGLLTGLLVGLNWWLTSSLSFLQYWRTILNISSIFWLSLVIIIFWITLSILIYLLVGLEETIQPIEILQWSWKKLIKKLIRVAKIALIFLLLLLSFLLFNPNLLLILLPIVGIWLYVWLTEGLSVALIEALDGREIESKVIPNQGIWKSAINYGTSWLRYGVISALIGVLIGVLIDAPVNGLIAGLFFGLDTGHRAGLNCGGKACIQHLALRITLWQSSYIPWNYARFLDYCTERMLLQRVGGRYRFIHKLLQDHFAQMELRRD</sequence>
<organism evidence="3 4">
    <name type="scientific">Dendronalium phyllosphericum CENA369</name>
    <dbReference type="NCBI Taxonomy" id="1725256"/>
    <lineage>
        <taxon>Bacteria</taxon>
        <taxon>Bacillati</taxon>
        <taxon>Cyanobacteriota</taxon>
        <taxon>Cyanophyceae</taxon>
        <taxon>Nostocales</taxon>
        <taxon>Nostocaceae</taxon>
        <taxon>Dendronalium</taxon>
        <taxon>Dendronalium phyllosphericum</taxon>
    </lineage>
</organism>
<dbReference type="InterPro" id="IPR027417">
    <property type="entry name" value="P-loop_NTPase"/>
</dbReference>
<keyword evidence="1" id="KW-0472">Membrane</keyword>
<dbReference type="Gene3D" id="3.40.50.300">
    <property type="entry name" value="P-loop containing nucleotide triphosphate hydrolases"/>
    <property type="match status" value="1"/>
</dbReference>
<reference evidence="3 4" key="1">
    <citation type="journal article" date="2021" name="Int. J. Syst. Evol. Microbiol.">
        <title>Amazonocrinis nigriterrae gen. nov., sp. nov., Atlanticothrix silvestris gen. nov., sp. nov. and Dendronalium phyllosphericum gen. nov., sp. nov., nostocacean cyanobacteria from Brazilian environments.</title>
        <authorList>
            <person name="Alvarenga D.O."/>
            <person name="Andreote A.P.D."/>
            <person name="Branco L.H.Z."/>
            <person name="Delbaje E."/>
            <person name="Cruz R.B."/>
            <person name="Varani A.M."/>
            <person name="Fiore M.F."/>
        </authorList>
    </citation>
    <scope>NUCLEOTIDE SEQUENCE [LARGE SCALE GENOMIC DNA]</scope>
    <source>
        <strain evidence="3 4">CENA369</strain>
    </source>
</reference>
<dbReference type="InterPro" id="IPR007111">
    <property type="entry name" value="NACHT_NTPase"/>
</dbReference>
<keyword evidence="1" id="KW-0812">Transmembrane</keyword>
<protein>
    <submittedName>
        <fullName evidence="3">NACHT domain-containing protein</fullName>
    </submittedName>
</protein>
<dbReference type="Proteomes" id="UP000662314">
    <property type="component" value="Unassembled WGS sequence"/>
</dbReference>
<dbReference type="AlphaFoldDB" id="A0A8J7LEQ3"/>
<keyword evidence="1" id="KW-1133">Transmembrane helix</keyword>
<gene>
    <name evidence="3" type="ORF">I8752_08305</name>
</gene>
<dbReference type="Pfam" id="PF05729">
    <property type="entry name" value="NACHT"/>
    <property type="match status" value="1"/>
</dbReference>
<evidence type="ECO:0000313" key="4">
    <source>
        <dbReference type="Proteomes" id="UP000662314"/>
    </source>
</evidence>
<dbReference type="RefSeq" id="WP_214431840.1">
    <property type="nucleotide sequence ID" value="NZ_CAWPUQ010000119.1"/>
</dbReference>
<evidence type="ECO:0000259" key="2">
    <source>
        <dbReference type="Pfam" id="PF05729"/>
    </source>
</evidence>
<dbReference type="EMBL" id="JAECZA010000023">
    <property type="protein sequence ID" value="MBH8573019.1"/>
    <property type="molecule type" value="Genomic_DNA"/>
</dbReference>
<keyword evidence="4" id="KW-1185">Reference proteome</keyword>
<feature type="transmembrane region" description="Helical" evidence="1">
    <location>
        <begin position="511"/>
        <end position="534"/>
    </location>
</feature>
<feature type="domain" description="NACHT" evidence="2">
    <location>
        <begin position="134"/>
        <end position="286"/>
    </location>
</feature>
<dbReference type="SUPFAM" id="SSF52540">
    <property type="entry name" value="P-loop containing nucleoside triphosphate hydrolases"/>
    <property type="match status" value="1"/>
</dbReference>